<feature type="region of interest" description="Disordered" evidence="1">
    <location>
        <begin position="1"/>
        <end position="63"/>
    </location>
</feature>
<gene>
    <name evidence="2" type="ORF">TNCT_440831</name>
</gene>
<reference evidence="2" key="1">
    <citation type="submission" date="2020-07" db="EMBL/GenBank/DDBJ databases">
        <title>Multicomponent nature underlies the extraordinary mechanical properties of spider dragline silk.</title>
        <authorList>
            <person name="Kono N."/>
            <person name="Nakamura H."/>
            <person name="Mori M."/>
            <person name="Yoshida Y."/>
            <person name="Ohtoshi R."/>
            <person name="Malay A.D."/>
            <person name="Moran D.A.P."/>
            <person name="Tomita M."/>
            <person name="Numata K."/>
            <person name="Arakawa K."/>
        </authorList>
    </citation>
    <scope>NUCLEOTIDE SEQUENCE</scope>
</reference>
<feature type="compositionally biased region" description="Acidic residues" evidence="1">
    <location>
        <begin position="1"/>
        <end position="13"/>
    </location>
</feature>
<dbReference type="AlphaFoldDB" id="A0A8X6JJZ4"/>
<dbReference type="EMBL" id="BMAO01026415">
    <property type="protein sequence ID" value="GFR09561.1"/>
    <property type="molecule type" value="Genomic_DNA"/>
</dbReference>
<dbReference type="Proteomes" id="UP000887116">
    <property type="component" value="Unassembled WGS sequence"/>
</dbReference>
<evidence type="ECO:0000256" key="1">
    <source>
        <dbReference type="SAM" id="MobiDB-lite"/>
    </source>
</evidence>
<protein>
    <submittedName>
        <fullName evidence="2">Uncharacterized protein</fullName>
    </submittedName>
</protein>
<evidence type="ECO:0000313" key="3">
    <source>
        <dbReference type="Proteomes" id="UP000887116"/>
    </source>
</evidence>
<evidence type="ECO:0000313" key="2">
    <source>
        <dbReference type="EMBL" id="GFR09561.1"/>
    </source>
</evidence>
<keyword evidence="3" id="KW-1185">Reference proteome</keyword>
<feature type="non-terminal residue" evidence="2">
    <location>
        <position position="1"/>
    </location>
</feature>
<comment type="caution">
    <text evidence="2">The sequence shown here is derived from an EMBL/GenBank/DDBJ whole genome shotgun (WGS) entry which is preliminary data.</text>
</comment>
<organism evidence="2 3">
    <name type="scientific">Trichonephila clavata</name>
    <name type="common">Joro spider</name>
    <name type="synonym">Nephila clavata</name>
    <dbReference type="NCBI Taxonomy" id="2740835"/>
    <lineage>
        <taxon>Eukaryota</taxon>
        <taxon>Metazoa</taxon>
        <taxon>Ecdysozoa</taxon>
        <taxon>Arthropoda</taxon>
        <taxon>Chelicerata</taxon>
        <taxon>Arachnida</taxon>
        <taxon>Araneae</taxon>
        <taxon>Araneomorphae</taxon>
        <taxon>Entelegynae</taxon>
        <taxon>Araneoidea</taxon>
        <taxon>Nephilidae</taxon>
        <taxon>Trichonephila</taxon>
    </lineage>
</organism>
<sequence>FSSDGDHDDDVHDGDDAHDGGHGAHGDGGHGAHDDGGHDAHGDDGVLTPWRVHQVRTGEQRSW</sequence>
<accession>A0A8X6JJZ4</accession>
<name>A0A8X6JJZ4_TRICU</name>
<proteinExistence type="predicted"/>
<feature type="compositionally biased region" description="Basic and acidic residues" evidence="1">
    <location>
        <begin position="14"/>
        <end position="44"/>
    </location>
</feature>